<evidence type="ECO:0000313" key="2">
    <source>
        <dbReference type="EMBL" id="CAE0700255.1"/>
    </source>
</evidence>
<dbReference type="PANTHER" id="PTHR43798">
    <property type="entry name" value="MONOACYLGLYCEROL LIPASE"/>
    <property type="match status" value="1"/>
</dbReference>
<accession>A0A7S4EAB7</accession>
<gene>
    <name evidence="2" type="ORF">PCAL00307_LOCUS15691</name>
    <name evidence="3" type="ORF">PECAL_2P24470</name>
</gene>
<dbReference type="InterPro" id="IPR029058">
    <property type="entry name" value="AB_hydrolase_fold"/>
</dbReference>
<protein>
    <recommendedName>
        <fullName evidence="1">AB hydrolase-1 domain-containing protein</fullName>
    </recommendedName>
</protein>
<evidence type="ECO:0000313" key="4">
    <source>
        <dbReference type="Proteomes" id="UP000789595"/>
    </source>
</evidence>
<sequence>MDRMLLRLARAAPIDSSARSYLCQLARSISIADRPVEDAERVLRRALVAPNEQKSDLDAIAACSRLKAWLRKDHIDRRYRGSDRYMRAATALREADPRVPPSLAELKKLFGLGKWAFDATDDSLESAPRDEALAKLEGSSSTEGLDYEALLEAAGCAVAGRSEVNAYMENHEIYDFYTSDYVDGLADHLLQARDEAGVSTLDVVEVGAGDGRLSQFLRRALEQRGRSEAVAVTATDDSSWRFAPAFPVENVNAERAAEGAHVAVAAWMPSGVDWTESFRRSTKLVEYILIGEAWDGCCGHNWRTHGNPAFSDEVSAPRPPYERDGFEKREMRHLSKLQLSRYDCKQFAGSSRTFSFRRRQMSTWAKRSVDLKVPSAPGFRVEYAVRGAGAPVIAVHCSGSSHKQWAPLCDALGPNHRVVAPNLFGAGGTTPWPPHGRPQTLDDTAALVETAAKDALGDDDRAPIVVGHSHGAAVALRYAATREVAGIVVVEPNYMSLLEAAAPFDDRADEAARTGGVDDASAFLGRMMAEAQSGYHGWGECFHRFWLAEEESHTWAMVPEPQQKVLLDTTIPGCAYEIGSIDGARGHSSKRDLAALEHVAAKHLVLSACPGVGSQRCLRGLRAVLERIGFTTSILSKGGHLAPLTHPAETAEHVARLVGECES</sequence>
<dbReference type="EMBL" id="CAKKNE010000002">
    <property type="protein sequence ID" value="CAH0369327.1"/>
    <property type="molecule type" value="Genomic_DNA"/>
</dbReference>
<name>A0A7S4EAB7_9STRA</name>
<dbReference type="PANTHER" id="PTHR43798:SF33">
    <property type="entry name" value="HYDROLASE, PUTATIVE (AFU_ORTHOLOGUE AFUA_2G14860)-RELATED"/>
    <property type="match status" value="1"/>
</dbReference>
<dbReference type="Pfam" id="PF12697">
    <property type="entry name" value="Abhydrolase_6"/>
    <property type="match status" value="1"/>
</dbReference>
<dbReference type="EMBL" id="HBIW01018237">
    <property type="protein sequence ID" value="CAE0700255.1"/>
    <property type="molecule type" value="Transcribed_RNA"/>
</dbReference>
<dbReference type="OrthoDB" id="46175at2759"/>
<organism evidence="2">
    <name type="scientific">Pelagomonas calceolata</name>
    <dbReference type="NCBI Taxonomy" id="35677"/>
    <lineage>
        <taxon>Eukaryota</taxon>
        <taxon>Sar</taxon>
        <taxon>Stramenopiles</taxon>
        <taxon>Ochrophyta</taxon>
        <taxon>Pelagophyceae</taxon>
        <taxon>Pelagomonadales</taxon>
        <taxon>Pelagomonadaceae</taxon>
        <taxon>Pelagomonas</taxon>
    </lineage>
</organism>
<reference evidence="2" key="1">
    <citation type="submission" date="2021-01" db="EMBL/GenBank/DDBJ databases">
        <authorList>
            <person name="Corre E."/>
            <person name="Pelletier E."/>
            <person name="Niang G."/>
            <person name="Scheremetjew M."/>
            <person name="Finn R."/>
            <person name="Kale V."/>
            <person name="Holt S."/>
            <person name="Cochrane G."/>
            <person name="Meng A."/>
            <person name="Brown T."/>
            <person name="Cohen L."/>
        </authorList>
    </citation>
    <scope>NUCLEOTIDE SEQUENCE</scope>
    <source>
        <strain evidence="2">CCMP1756</strain>
    </source>
</reference>
<evidence type="ECO:0000313" key="3">
    <source>
        <dbReference type="EMBL" id="CAH0369327.1"/>
    </source>
</evidence>
<dbReference type="GO" id="GO:0016020">
    <property type="term" value="C:membrane"/>
    <property type="evidence" value="ECO:0007669"/>
    <property type="project" value="TreeGrafter"/>
</dbReference>
<feature type="domain" description="AB hydrolase-1" evidence="1">
    <location>
        <begin position="392"/>
        <end position="652"/>
    </location>
</feature>
<dbReference type="InterPro" id="IPR050266">
    <property type="entry name" value="AB_hydrolase_sf"/>
</dbReference>
<reference evidence="3" key="2">
    <citation type="submission" date="2021-11" db="EMBL/GenBank/DDBJ databases">
        <authorList>
            <consortium name="Genoscope - CEA"/>
            <person name="William W."/>
        </authorList>
    </citation>
    <scope>NUCLEOTIDE SEQUENCE</scope>
</reference>
<proteinExistence type="predicted"/>
<dbReference type="Proteomes" id="UP000789595">
    <property type="component" value="Unassembled WGS sequence"/>
</dbReference>
<keyword evidence="4" id="KW-1185">Reference proteome</keyword>
<evidence type="ECO:0000259" key="1">
    <source>
        <dbReference type="Pfam" id="PF12697"/>
    </source>
</evidence>
<dbReference type="Gene3D" id="3.40.50.1820">
    <property type="entry name" value="alpha/beta hydrolase"/>
    <property type="match status" value="1"/>
</dbReference>
<dbReference type="AlphaFoldDB" id="A0A7S4EAB7"/>
<dbReference type="SUPFAM" id="SSF53474">
    <property type="entry name" value="alpha/beta-Hydrolases"/>
    <property type="match status" value="1"/>
</dbReference>
<dbReference type="InterPro" id="IPR000073">
    <property type="entry name" value="AB_hydrolase_1"/>
</dbReference>